<dbReference type="Pfam" id="PF00078">
    <property type="entry name" value="RVT_1"/>
    <property type="match status" value="1"/>
</dbReference>
<feature type="domain" description="Reverse transcriptase" evidence="1">
    <location>
        <begin position="1"/>
        <end position="162"/>
    </location>
</feature>
<evidence type="ECO:0000313" key="3">
    <source>
        <dbReference type="Proteomes" id="UP000008974"/>
    </source>
</evidence>
<accession>E1F9D4</accession>
<dbReference type="InterPro" id="IPR000477">
    <property type="entry name" value="RT_dom"/>
</dbReference>
<comment type="caution">
    <text evidence="2">The sequence shown here is derived from an EMBL/GenBank/DDBJ whole genome shotgun (WGS) entry which is preliminary data.</text>
</comment>
<proteinExistence type="predicted"/>
<evidence type="ECO:0000259" key="1">
    <source>
        <dbReference type="PROSITE" id="PS50878"/>
    </source>
</evidence>
<dbReference type="AlphaFoldDB" id="E1F9D4"/>
<dbReference type="EMBL" id="ACVC01000476">
    <property type="protein sequence ID" value="EFO60974.1"/>
    <property type="molecule type" value="Genomic_DNA"/>
</dbReference>
<reference evidence="2 3" key="1">
    <citation type="journal article" date="2010" name="BMC Genomics">
        <title>Genome analysis and comparative genomics of a Giardia intestinalis assemblage E isolate.</title>
        <authorList>
            <person name="Jerlstrom-Hultqvist J."/>
            <person name="Franzen O."/>
            <person name="Ankarklev J."/>
            <person name="Xu F."/>
            <person name="Nohynkova E."/>
            <person name="Andersson J.O."/>
            <person name="Svard S.G."/>
            <person name="Andersson B."/>
        </authorList>
    </citation>
    <scope>NUCLEOTIDE SEQUENCE [LARGE SCALE GENOMIC DNA]</scope>
    <source>
        <strain evidence="2 3">P15</strain>
    </source>
</reference>
<gene>
    <name evidence="2" type="ORF">GLP15_3331</name>
</gene>
<feature type="non-terminal residue" evidence="2">
    <location>
        <position position="162"/>
    </location>
</feature>
<sequence>MMAFHKIVLSRLRTQMLALLETEQMHSTECTWVVSAWHTETQVDGTQAVSLGITNAFNSIPREEILRGLDQAGVPLILRNHIEAFLRLRHAAHLDSVPRAEYAPTLRGAEPVHQELKERYPRLIAYADDILIFHSDNSDATGTIAEATTLARRYGLTINIDK</sequence>
<organism evidence="2 3">
    <name type="scientific">Giardia intestinalis (strain P15)</name>
    <name type="common">Giardia lamblia</name>
    <dbReference type="NCBI Taxonomy" id="658858"/>
    <lineage>
        <taxon>Eukaryota</taxon>
        <taxon>Metamonada</taxon>
        <taxon>Diplomonadida</taxon>
        <taxon>Hexamitidae</taxon>
        <taxon>Giardiinae</taxon>
        <taxon>Giardia</taxon>
    </lineage>
</organism>
<dbReference type="VEuPathDB" id="GiardiaDB:GLP15_3331"/>
<dbReference type="Proteomes" id="UP000008974">
    <property type="component" value="Unassembled WGS sequence"/>
</dbReference>
<dbReference type="OrthoDB" id="415822at2759"/>
<evidence type="ECO:0000313" key="2">
    <source>
        <dbReference type="EMBL" id="EFO60974.1"/>
    </source>
</evidence>
<name>E1F9D4_GIAIA</name>
<protein>
    <recommendedName>
        <fullName evidence="1">Reverse transcriptase domain-containing protein</fullName>
    </recommendedName>
</protein>
<dbReference type="PROSITE" id="PS50878">
    <property type="entry name" value="RT_POL"/>
    <property type="match status" value="1"/>
</dbReference>